<evidence type="ECO:0000313" key="1">
    <source>
        <dbReference type="EMBL" id="KMU92246.1"/>
    </source>
</evidence>
<reference evidence="2" key="1">
    <citation type="journal article" date="2010" name="Genome Res.">
        <title>Population genomic sequencing of Coccidioides fungi reveals recent hybridization and transposon control.</title>
        <authorList>
            <person name="Neafsey D.E."/>
            <person name="Barker B.M."/>
            <person name="Sharpton T.J."/>
            <person name="Stajich J.E."/>
            <person name="Park D.J."/>
            <person name="Whiston E."/>
            <person name="Hung C.-Y."/>
            <person name="McMahan C."/>
            <person name="White J."/>
            <person name="Sykes S."/>
            <person name="Heiman D."/>
            <person name="Young S."/>
            <person name="Zeng Q."/>
            <person name="Abouelleil A."/>
            <person name="Aftuck L."/>
            <person name="Bessette D."/>
            <person name="Brown A."/>
            <person name="FitzGerald M."/>
            <person name="Lui A."/>
            <person name="Macdonald J.P."/>
            <person name="Priest M."/>
            <person name="Orbach M.J."/>
            <person name="Galgiani J.N."/>
            <person name="Kirkland T.N."/>
            <person name="Cole G.T."/>
            <person name="Birren B.W."/>
            <person name="Henn M.R."/>
            <person name="Taylor J.W."/>
            <person name="Rounsley S.D."/>
        </authorList>
    </citation>
    <scope>NUCLEOTIDE SEQUENCE [LARGE SCALE GENOMIC DNA]</scope>
    <source>
        <strain evidence="2">H538.4</strain>
    </source>
</reference>
<dbReference type="EMBL" id="DS017061">
    <property type="protein sequence ID" value="KMU92246.1"/>
    <property type="molecule type" value="Genomic_DNA"/>
</dbReference>
<dbReference type="AlphaFoldDB" id="A0A0J8S5X9"/>
<organism evidence="1 2">
    <name type="scientific">Coccidioides immitis H538.4</name>
    <dbReference type="NCBI Taxonomy" id="396776"/>
    <lineage>
        <taxon>Eukaryota</taxon>
        <taxon>Fungi</taxon>
        <taxon>Dikarya</taxon>
        <taxon>Ascomycota</taxon>
        <taxon>Pezizomycotina</taxon>
        <taxon>Eurotiomycetes</taxon>
        <taxon>Eurotiomycetidae</taxon>
        <taxon>Onygenales</taxon>
        <taxon>Onygenaceae</taxon>
        <taxon>Coccidioides</taxon>
    </lineage>
</organism>
<dbReference type="STRING" id="396776.A0A0J8S5X9"/>
<protein>
    <submittedName>
        <fullName evidence="1">Uncharacterized protein</fullName>
    </submittedName>
</protein>
<dbReference type="Proteomes" id="UP000054563">
    <property type="component" value="Unassembled WGS sequence"/>
</dbReference>
<evidence type="ECO:0000313" key="2">
    <source>
        <dbReference type="Proteomes" id="UP000054563"/>
    </source>
</evidence>
<proteinExistence type="predicted"/>
<accession>A0A0J8S5X9</accession>
<sequence length="104" mass="11948">MNEIMYIYCLVCRDVQVKSNILDWQAMQKSFNELVILLQREIDIVPDIIDLDTLKAIYCISHSFYQVCAGIFTNTIKAVDVVPVAFHSRRESPHPEICKISSKA</sequence>
<gene>
    <name evidence="1" type="ORF">CIHG_10053</name>
</gene>
<name>A0A0J8S5X9_COCIT</name>
<dbReference type="VEuPathDB" id="FungiDB:CIHG_10053"/>